<dbReference type="PANTHER" id="PTHR24416">
    <property type="entry name" value="TYROSINE-PROTEIN KINASE RECEPTOR"/>
    <property type="match status" value="1"/>
</dbReference>
<keyword evidence="11" id="KW-0675">Receptor</keyword>
<protein>
    <submittedName>
        <fullName evidence="11">Tyrosine-protein kinase transmembrane receptor Ror</fullName>
    </submittedName>
</protein>
<evidence type="ECO:0000256" key="2">
    <source>
        <dbReference type="ARBA" id="ARBA00022692"/>
    </source>
</evidence>
<dbReference type="GO" id="GO:0004714">
    <property type="term" value="F:transmembrane receptor protein tyrosine kinase activity"/>
    <property type="evidence" value="ECO:0007669"/>
    <property type="project" value="TreeGrafter"/>
</dbReference>
<dbReference type="InterPro" id="IPR036179">
    <property type="entry name" value="Ig-like_dom_sf"/>
</dbReference>
<dbReference type="PANTHER" id="PTHR24416:SF611">
    <property type="entry name" value="TYROSINE-PROTEIN KINASE TRANSMEMBRANE RECEPTOR ROR"/>
    <property type="match status" value="1"/>
</dbReference>
<dbReference type="SUPFAM" id="SSF56112">
    <property type="entry name" value="Protein kinase-like (PK-like)"/>
    <property type="match status" value="1"/>
</dbReference>
<comment type="caution">
    <text evidence="11">The sequence shown here is derived from an EMBL/GenBank/DDBJ whole genome shotgun (WGS) entry which is preliminary data.</text>
</comment>
<dbReference type="InterPro" id="IPR013783">
    <property type="entry name" value="Ig-like_fold"/>
</dbReference>
<evidence type="ECO:0000256" key="4">
    <source>
        <dbReference type="ARBA" id="ARBA00023136"/>
    </source>
</evidence>
<dbReference type="GO" id="GO:0007169">
    <property type="term" value="P:cell surface receptor protein tyrosine kinase signaling pathway"/>
    <property type="evidence" value="ECO:0007669"/>
    <property type="project" value="TreeGrafter"/>
</dbReference>
<dbReference type="InterPro" id="IPR007110">
    <property type="entry name" value="Ig-like_dom"/>
</dbReference>
<feature type="domain" description="Protein kinase" evidence="9">
    <location>
        <begin position="692"/>
        <end position="961"/>
    </location>
</feature>
<evidence type="ECO:0000256" key="7">
    <source>
        <dbReference type="SAM" id="Phobius"/>
    </source>
</evidence>
<organism evidence="11 12">
    <name type="scientific">Holothuria leucospilota</name>
    <name type="common">Black long sea cucumber</name>
    <name type="synonym">Mertensiothuria leucospilota</name>
    <dbReference type="NCBI Taxonomy" id="206669"/>
    <lineage>
        <taxon>Eukaryota</taxon>
        <taxon>Metazoa</taxon>
        <taxon>Echinodermata</taxon>
        <taxon>Eleutherozoa</taxon>
        <taxon>Echinozoa</taxon>
        <taxon>Holothuroidea</taxon>
        <taxon>Aspidochirotacea</taxon>
        <taxon>Aspidochirotida</taxon>
        <taxon>Holothuriidae</taxon>
        <taxon>Holothuria</taxon>
    </lineage>
</organism>
<dbReference type="Gene3D" id="2.60.40.10">
    <property type="entry name" value="Immunoglobulins"/>
    <property type="match status" value="2"/>
</dbReference>
<accession>A0A9Q1C676</accession>
<dbReference type="GO" id="GO:0043235">
    <property type="term" value="C:receptor complex"/>
    <property type="evidence" value="ECO:0007669"/>
    <property type="project" value="TreeGrafter"/>
</dbReference>
<dbReference type="InterPro" id="IPR013162">
    <property type="entry name" value="CD80_C2-set"/>
</dbReference>
<dbReference type="EMBL" id="JAIZAY010000007">
    <property type="protein sequence ID" value="KAJ8039112.1"/>
    <property type="molecule type" value="Genomic_DNA"/>
</dbReference>
<keyword evidence="3 7" id="KW-1133">Transmembrane helix</keyword>
<feature type="domain" description="Ig-like" evidence="10">
    <location>
        <begin position="393"/>
        <end position="494"/>
    </location>
</feature>
<dbReference type="OrthoDB" id="535945at2759"/>
<evidence type="ECO:0000256" key="1">
    <source>
        <dbReference type="ARBA" id="ARBA00004167"/>
    </source>
</evidence>
<keyword evidence="4 7" id="KW-0472">Membrane</keyword>
<dbReference type="Pfam" id="PF07714">
    <property type="entry name" value="PK_Tyr_Ser-Thr"/>
    <property type="match status" value="1"/>
</dbReference>
<evidence type="ECO:0000256" key="5">
    <source>
        <dbReference type="ARBA" id="ARBA00023157"/>
    </source>
</evidence>
<dbReference type="InterPro" id="IPR000719">
    <property type="entry name" value="Prot_kinase_dom"/>
</dbReference>
<dbReference type="PROSITE" id="PS50011">
    <property type="entry name" value="PROTEIN_KINASE_DOM"/>
    <property type="match status" value="1"/>
</dbReference>
<evidence type="ECO:0000256" key="8">
    <source>
        <dbReference type="SAM" id="SignalP"/>
    </source>
</evidence>
<sequence>MNIPSFLFVVTFHIFVRCMSTAGAKDCICECFNGTYCYTLADCNCTFPHITFTLPYCSAGDSNAVELEMVVTGIHSTTITLNKKLFFEHGNYTISGRYYLYVRSPPEEHDYHLYGSRRASLSLTILNTRLSDAGQYQFTITEMACPSSDHDDLMRKQLFDQVYNLTVSERSETSPTCFVFEVYGSQYTLHCSLIEVHSHVEIDIVSDRQCDWRKLKSQSGPKQIVTVTVSSCDLASIVCVTRQNGSLSSTAHDSIQNCTFHILKTEDTVPPRVLLSHNGSTLINATYDKEYTNQTYVGETTYVEEGTQVNVNCLAEGAKPEAILTWTKNENPIDTIVNTTTTRNLIENRTFDTTSSLQFVANEENVTITCNSSLNGTDIETLVSATFLTYVKPTVFFLVNGKKVASSDYVPENENVNITCYAKGARPAANLTLEGDNSHNLRMESHANRNSSKDSTTFDTNSTFTIQAKDEKQTFSCTSTILEIDHAETLETISLELNTFVLPKPVITVNGKRSDDFSFDPGDEVTILCNASAARPTPRLTLTRKGEPFHNTKSDIPGVIVSYNFLPNDGDVVMCLSFLDKVNITEMANVTFYEMSENEALELVLKFVLPSTAVVFIVLLLLIIYIATRRRRGSKSTDLSASLQLALRDRPLNGVNNVSRDLPAIRQSISTDEVVAEINCEEDKISTVTDVQMVIQLPGEGTFQYWTANASFENESSKKIIVKCLSESVQLKEHFNFRTLADNLKTLKKHRNVIDILGVSITNVPYYIYLEYLEYGTLRDFLLRNYQQSRDSQCNITQTLDERAIQLTGFALDVADGLIYLTDRDYCHPALCTRKVLLTKMGTCKLYDFWPKTLSTERINQILQKSLPPVAWLSPETIFLSHYFDKSDVWTYGVTLWEIYSLGETPYGGLTCEEIEQEIRKMHYLDQPLTCPGGLFSMMLASWDKTVDKRPDLSEWKQKLVCLLQSAKEDFGDENKEENGDRNYFTLEDNVCDYEDDYIEQ</sequence>
<evidence type="ECO:0000259" key="10">
    <source>
        <dbReference type="PROSITE" id="PS50835"/>
    </source>
</evidence>
<evidence type="ECO:0000259" key="9">
    <source>
        <dbReference type="PROSITE" id="PS50011"/>
    </source>
</evidence>
<dbReference type="Pfam" id="PF08205">
    <property type="entry name" value="C2-set_2"/>
    <property type="match status" value="2"/>
</dbReference>
<keyword evidence="11" id="KW-0418">Kinase</keyword>
<keyword evidence="8" id="KW-0732">Signal</keyword>
<evidence type="ECO:0000256" key="6">
    <source>
        <dbReference type="ARBA" id="ARBA00023180"/>
    </source>
</evidence>
<keyword evidence="11" id="KW-0808">Transferase</keyword>
<dbReference type="GO" id="GO:0005524">
    <property type="term" value="F:ATP binding"/>
    <property type="evidence" value="ECO:0007669"/>
    <property type="project" value="InterPro"/>
</dbReference>
<feature type="signal peptide" evidence="8">
    <location>
        <begin position="1"/>
        <end position="24"/>
    </location>
</feature>
<dbReference type="InterPro" id="IPR001245">
    <property type="entry name" value="Ser-Thr/Tyr_kinase_cat_dom"/>
</dbReference>
<keyword evidence="2 7" id="KW-0812">Transmembrane</keyword>
<keyword evidence="12" id="KW-1185">Reference proteome</keyword>
<dbReference type="InterPro" id="IPR011009">
    <property type="entry name" value="Kinase-like_dom_sf"/>
</dbReference>
<name>A0A9Q1C676_HOLLE</name>
<evidence type="ECO:0000256" key="3">
    <source>
        <dbReference type="ARBA" id="ARBA00022989"/>
    </source>
</evidence>
<feature type="chain" id="PRO_5040341862" evidence="8">
    <location>
        <begin position="25"/>
        <end position="1001"/>
    </location>
</feature>
<dbReference type="SUPFAM" id="SSF48726">
    <property type="entry name" value="Immunoglobulin"/>
    <property type="match status" value="1"/>
</dbReference>
<dbReference type="InterPro" id="IPR050122">
    <property type="entry name" value="RTK"/>
</dbReference>
<evidence type="ECO:0000313" key="12">
    <source>
        <dbReference type="Proteomes" id="UP001152320"/>
    </source>
</evidence>
<comment type="subcellular location">
    <subcellularLocation>
        <location evidence="1">Membrane</location>
        <topology evidence="1">Single-pass membrane protein</topology>
    </subcellularLocation>
</comment>
<gene>
    <name evidence="11" type="ORF">HOLleu_16731</name>
</gene>
<dbReference type="PRINTS" id="PR00109">
    <property type="entry name" value="TYRKINASE"/>
</dbReference>
<evidence type="ECO:0000313" key="11">
    <source>
        <dbReference type="EMBL" id="KAJ8039112.1"/>
    </source>
</evidence>
<dbReference type="AlphaFoldDB" id="A0A9Q1C676"/>
<dbReference type="PROSITE" id="PS50835">
    <property type="entry name" value="IG_LIKE"/>
    <property type="match status" value="2"/>
</dbReference>
<feature type="transmembrane region" description="Helical" evidence="7">
    <location>
        <begin position="607"/>
        <end position="627"/>
    </location>
</feature>
<dbReference type="Proteomes" id="UP001152320">
    <property type="component" value="Chromosome 7"/>
</dbReference>
<keyword evidence="5" id="KW-1015">Disulfide bond</keyword>
<feature type="domain" description="Ig-like" evidence="10">
    <location>
        <begin position="271"/>
        <end position="384"/>
    </location>
</feature>
<dbReference type="Gene3D" id="1.10.510.10">
    <property type="entry name" value="Transferase(Phosphotransferase) domain 1"/>
    <property type="match status" value="1"/>
</dbReference>
<reference evidence="11" key="1">
    <citation type="submission" date="2021-10" db="EMBL/GenBank/DDBJ databases">
        <title>Tropical sea cucumber genome reveals ecological adaptation and Cuvierian tubules defense mechanism.</title>
        <authorList>
            <person name="Chen T."/>
        </authorList>
    </citation>
    <scope>NUCLEOTIDE SEQUENCE</scope>
    <source>
        <strain evidence="11">Nanhai2018</strain>
        <tissue evidence="11">Muscle</tissue>
    </source>
</reference>
<keyword evidence="6" id="KW-0325">Glycoprotein</keyword>
<dbReference type="GO" id="GO:0005886">
    <property type="term" value="C:plasma membrane"/>
    <property type="evidence" value="ECO:0007669"/>
    <property type="project" value="TreeGrafter"/>
</dbReference>
<proteinExistence type="predicted"/>